<comment type="caution">
    <text evidence="2">The sequence shown here is derived from an EMBL/GenBank/DDBJ whole genome shotgun (WGS) entry which is preliminary data.</text>
</comment>
<evidence type="ECO:0000256" key="1">
    <source>
        <dbReference type="SAM" id="MobiDB-lite"/>
    </source>
</evidence>
<reference evidence="2" key="1">
    <citation type="submission" date="2022-09" db="EMBL/GenBank/DDBJ databases">
        <authorList>
            <person name="Orihara K."/>
        </authorList>
    </citation>
    <scope>NUCLEOTIDE SEQUENCE</scope>
    <source>
        <strain evidence="2">YIT 13062</strain>
    </source>
</reference>
<feature type="region of interest" description="Disordered" evidence="1">
    <location>
        <begin position="1"/>
        <end position="23"/>
    </location>
</feature>
<feature type="compositionally biased region" description="Basic and acidic residues" evidence="1">
    <location>
        <begin position="1"/>
        <end position="15"/>
    </location>
</feature>
<organism evidence="2 3">
    <name type="scientific">Bifidobacterium catenulatum subsp. kashiwanohense</name>
    <dbReference type="NCBI Taxonomy" id="630129"/>
    <lineage>
        <taxon>Bacteria</taxon>
        <taxon>Bacillati</taxon>
        <taxon>Actinomycetota</taxon>
        <taxon>Actinomycetes</taxon>
        <taxon>Bifidobacteriales</taxon>
        <taxon>Bifidobacteriaceae</taxon>
        <taxon>Bifidobacterium</taxon>
    </lineage>
</organism>
<protein>
    <submittedName>
        <fullName evidence="2">Toxin-antitoxin system protein</fullName>
    </submittedName>
</protein>
<evidence type="ECO:0000313" key="2">
    <source>
        <dbReference type="EMBL" id="MDH7889043.1"/>
    </source>
</evidence>
<dbReference type="AlphaFoldDB" id="A0AA43P439"/>
<reference evidence="2" key="2">
    <citation type="journal article" date="2023" name="Gut Microbes">
        <title>Characterization of Bifidobacterium kashiwanohense that utilizes both milk- and plant-derived oligosaccharides.</title>
        <authorList>
            <person name="Orihara K."/>
            <person name="Yahagi K."/>
            <person name="Saito Y."/>
            <person name="Watanabe Y."/>
            <person name="Sasai T."/>
            <person name="Hara T."/>
            <person name="Tsukuda N."/>
            <person name="Oki K."/>
            <person name="Fujimoto J."/>
            <person name="Matsuki T."/>
        </authorList>
    </citation>
    <scope>NUCLEOTIDE SEQUENCE</scope>
    <source>
        <strain evidence="2">YIT 13062</strain>
    </source>
</reference>
<sequence>MEKNVYEKLADEKTEAPSTPPVVAFDGNEAADVMARFINDEDATAVFEELPSMRRPGRPNASGRHGESVQERFRIPSSWMAYVNEAVKRENLSSRSEYYRTLISRDAASHENKQKQYS</sequence>
<dbReference type="EMBL" id="JAOPMH010000001">
    <property type="protein sequence ID" value="MDH7889043.1"/>
    <property type="molecule type" value="Genomic_DNA"/>
</dbReference>
<evidence type="ECO:0000313" key="3">
    <source>
        <dbReference type="Proteomes" id="UP001161916"/>
    </source>
</evidence>
<name>A0AA43P439_9BIFI</name>
<dbReference type="RefSeq" id="WP_281105238.1">
    <property type="nucleotide sequence ID" value="NZ_JAOPMH010000001.1"/>
</dbReference>
<dbReference type="Proteomes" id="UP001161916">
    <property type="component" value="Unassembled WGS sequence"/>
</dbReference>
<proteinExistence type="predicted"/>
<accession>A0AA43P439</accession>
<gene>
    <name evidence="2" type="ORF">OB951_00160</name>
</gene>